<proteinExistence type="predicted"/>
<dbReference type="EMBL" id="CAXAMN010008890">
    <property type="protein sequence ID" value="CAK9027004.1"/>
    <property type="molecule type" value="Genomic_DNA"/>
</dbReference>
<name>A0ABP0KKJ0_9DINO</name>
<organism evidence="2 3">
    <name type="scientific">Durusdinium trenchii</name>
    <dbReference type="NCBI Taxonomy" id="1381693"/>
    <lineage>
        <taxon>Eukaryota</taxon>
        <taxon>Sar</taxon>
        <taxon>Alveolata</taxon>
        <taxon>Dinophyceae</taxon>
        <taxon>Suessiales</taxon>
        <taxon>Symbiodiniaceae</taxon>
        <taxon>Durusdinium</taxon>
    </lineage>
</organism>
<accession>A0ABP0KKJ0</accession>
<feature type="coiled-coil region" evidence="1">
    <location>
        <begin position="139"/>
        <end position="349"/>
    </location>
</feature>
<evidence type="ECO:0000313" key="2">
    <source>
        <dbReference type="EMBL" id="CAK9027004.1"/>
    </source>
</evidence>
<sequence>MAELNSLLERARSECSALQEGKASEASQAASKAEELNATIQQLQDALETERSLKESFERESNQQTLQLQQVASTWQAQHGEAVEVAEKAKSIAESREQENTALQKAVEHWQTEHAQACRLQSEYQEQLTKREVTALEEQQRLQARLEGVLEDRAEAQAEHARSLELLRNQCQELRTRLSTAEEEHDLAKRDQVDALRSAEAQVEKLSAEQMALQRQVEEKDLQLQKKQEEVVAQQADLVQRSVLEDDLRQEKQDADNKIECLKEKARNLETELRDLQRKTEAQELAKLTAAAKAAQADEQLQQMETQVQELQREARVHVKLAEEQQVMISQQQLELAKLQQQLEEKQAAAKDPGDEERTRLLREGLAMAVEELDLRQANFCLEKQRLTGALEESRRLSMGYLGVTSASFDSAKVAGLEQQLASERQRSVQQAVSLQRLERQVMQQQMAKDQAEDLQKSYQQQAWRSQQLQDMLSEDLRKSNSKLAILEVRAKEVQECASMALEELITCKYESKFEVVRLRAALDELRSLLQKERLSFGGYLR</sequence>
<comment type="caution">
    <text evidence="2">The sequence shown here is derived from an EMBL/GenBank/DDBJ whole genome shotgun (WGS) entry which is preliminary data.</text>
</comment>
<evidence type="ECO:0000313" key="3">
    <source>
        <dbReference type="Proteomes" id="UP001642484"/>
    </source>
</evidence>
<protein>
    <submittedName>
        <fullName evidence="2">Uncharacterized protein</fullName>
    </submittedName>
</protein>
<keyword evidence="1" id="KW-0175">Coiled coil</keyword>
<feature type="coiled-coil region" evidence="1">
    <location>
        <begin position="1"/>
        <end position="60"/>
    </location>
</feature>
<evidence type="ECO:0000256" key="1">
    <source>
        <dbReference type="SAM" id="Coils"/>
    </source>
</evidence>
<reference evidence="2 3" key="1">
    <citation type="submission" date="2024-02" db="EMBL/GenBank/DDBJ databases">
        <authorList>
            <person name="Chen Y."/>
            <person name="Shah S."/>
            <person name="Dougan E. K."/>
            <person name="Thang M."/>
            <person name="Chan C."/>
        </authorList>
    </citation>
    <scope>NUCLEOTIDE SEQUENCE [LARGE SCALE GENOMIC DNA]</scope>
</reference>
<keyword evidence="3" id="KW-1185">Reference proteome</keyword>
<gene>
    <name evidence="2" type="ORF">CCMP2556_LOCUS16591</name>
</gene>
<dbReference type="Proteomes" id="UP001642484">
    <property type="component" value="Unassembled WGS sequence"/>
</dbReference>